<reference evidence="3 4" key="1">
    <citation type="journal article" date="2014" name="BMC Genomics">
        <title>Genome based analysis of type-I polyketide synthase and nonribosomal peptide synthetase gene clusters in seven strains of five representative Nocardia species.</title>
        <authorList>
            <person name="Komaki H."/>
            <person name="Ichikawa N."/>
            <person name="Hosoyama A."/>
            <person name="Takahashi-Nakaguchi A."/>
            <person name="Matsuzawa T."/>
            <person name="Suzuki K."/>
            <person name="Fujita N."/>
            <person name="Gonoi T."/>
        </authorList>
    </citation>
    <scope>NUCLEOTIDE SEQUENCE [LARGE SCALE GENOMIC DNA]</scope>
    <source>
        <strain evidence="3 4">NBRC 15531</strain>
    </source>
</reference>
<evidence type="ECO:0000256" key="1">
    <source>
        <dbReference type="SAM" id="MobiDB-lite"/>
    </source>
</evidence>
<dbReference type="Proteomes" id="UP000017048">
    <property type="component" value="Unassembled WGS sequence"/>
</dbReference>
<feature type="compositionally biased region" description="Low complexity" evidence="1">
    <location>
        <begin position="49"/>
        <end position="61"/>
    </location>
</feature>
<dbReference type="EMBL" id="BAFO02000005">
    <property type="protein sequence ID" value="GAD81955.1"/>
    <property type="molecule type" value="Genomic_DNA"/>
</dbReference>
<gene>
    <name evidence="3" type="ORF">NCAST_05_03920</name>
</gene>
<organism evidence="3 4">
    <name type="scientific">Nocardia asteroides NBRC 15531</name>
    <dbReference type="NCBI Taxonomy" id="1110697"/>
    <lineage>
        <taxon>Bacteria</taxon>
        <taxon>Bacillati</taxon>
        <taxon>Actinomycetota</taxon>
        <taxon>Actinomycetes</taxon>
        <taxon>Mycobacteriales</taxon>
        <taxon>Nocardiaceae</taxon>
        <taxon>Nocardia</taxon>
    </lineage>
</organism>
<keyword evidence="4" id="KW-1185">Reference proteome</keyword>
<name>U5E4Z5_NOCAS</name>
<feature type="signal peptide" evidence="2">
    <location>
        <begin position="1"/>
        <end position="22"/>
    </location>
</feature>
<feature type="region of interest" description="Disordered" evidence="1">
    <location>
        <begin position="32"/>
        <end position="63"/>
    </location>
</feature>
<dbReference type="AlphaFoldDB" id="U5E4Z5"/>
<dbReference type="GeneID" id="91518774"/>
<evidence type="ECO:0000256" key="2">
    <source>
        <dbReference type="SAM" id="SignalP"/>
    </source>
</evidence>
<keyword evidence="2" id="KW-0732">Signal</keyword>
<proteinExistence type="predicted"/>
<evidence type="ECO:0000313" key="3">
    <source>
        <dbReference type="EMBL" id="GAD81955.1"/>
    </source>
</evidence>
<accession>U5E4Z5</accession>
<sequence>MNSFTRTLLSTFPLVCAAGVFAAPVAAHPAVPVCSGSPGKPAPAERHTAAAPTTPRADSAPEPVPVRVTVHDLTAVPPAAGRAAPVEVEIIVRGGGGGSAAELPTVLRDLVRAVVTPQRVPAPRPHR</sequence>
<feature type="chain" id="PRO_5039580032" evidence="2">
    <location>
        <begin position="23"/>
        <end position="127"/>
    </location>
</feature>
<evidence type="ECO:0000313" key="4">
    <source>
        <dbReference type="Proteomes" id="UP000017048"/>
    </source>
</evidence>
<dbReference type="RefSeq" id="WP_019048187.1">
    <property type="nucleotide sequence ID" value="NZ_BAFO02000005.1"/>
</dbReference>
<protein>
    <submittedName>
        <fullName evidence="3">Uncharacterized protein</fullName>
    </submittedName>
</protein>
<comment type="caution">
    <text evidence="3">The sequence shown here is derived from an EMBL/GenBank/DDBJ whole genome shotgun (WGS) entry which is preliminary data.</text>
</comment>